<dbReference type="PROSITE" id="PS51379">
    <property type="entry name" value="4FE4S_FER_2"/>
    <property type="match status" value="2"/>
</dbReference>
<protein>
    <submittedName>
        <fullName evidence="9">4Fe-4S ferredoxin iron-sulfur binding domain protein</fullName>
    </submittedName>
</protein>
<keyword evidence="6" id="KW-0408">Iron</keyword>
<dbReference type="Proteomes" id="UP000001901">
    <property type="component" value="Chromosome"/>
</dbReference>
<keyword evidence="10" id="KW-1185">Reference proteome</keyword>
<dbReference type="SUPFAM" id="SSF54862">
    <property type="entry name" value="4Fe-4S ferredoxins"/>
    <property type="match status" value="1"/>
</dbReference>
<sequence>MVEIKVDPEKCDGCGECIGVCPGEVYEIGEDGKSHPVRPEDCQECCSCVEACPNGAIWIDICE</sequence>
<keyword evidence="2" id="KW-0004">4Fe-4S</keyword>
<dbReference type="GeneID" id="8738791"/>
<evidence type="ECO:0000256" key="6">
    <source>
        <dbReference type="ARBA" id="ARBA00023004"/>
    </source>
</evidence>
<evidence type="ECO:0000259" key="8">
    <source>
        <dbReference type="PROSITE" id="PS51379"/>
    </source>
</evidence>
<evidence type="ECO:0000313" key="9">
    <source>
        <dbReference type="EMBL" id="ADB57214.1"/>
    </source>
</evidence>
<dbReference type="eggNOG" id="arCOG02618">
    <property type="taxonomic scope" value="Archaea"/>
</dbReference>
<dbReference type="PaxDb" id="572546-Arcpr_0142"/>
<dbReference type="GO" id="GO:0016491">
    <property type="term" value="F:oxidoreductase activity"/>
    <property type="evidence" value="ECO:0007669"/>
    <property type="project" value="UniProtKB-ARBA"/>
</dbReference>
<keyword evidence="4" id="KW-0677">Repeat</keyword>
<evidence type="ECO:0000256" key="7">
    <source>
        <dbReference type="ARBA" id="ARBA00023014"/>
    </source>
</evidence>
<keyword evidence="3" id="KW-0479">Metal-binding</keyword>
<evidence type="ECO:0000256" key="4">
    <source>
        <dbReference type="ARBA" id="ARBA00022737"/>
    </source>
</evidence>
<gene>
    <name evidence="9" type="ordered locus">Arcpr_0142</name>
</gene>
<keyword evidence="5" id="KW-0249">Electron transport</keyword>
<dbReference type="Gene3D" id="3.30.70.20">
    <property type="match status" value="1"/>
</dbReference>
<evidence type="ECO:0000256" key="2">
    <source>
        <dbReference type="ARBA" id="ARBA00022485"/>
    </source>
</evidence>
<evidence type="ECO:0000313" key="10">
    <source>
        <dbReference type="Proteomes" id="UP000001901"/>
    </source>
</evidence>
<evidence type="ECO:0000256" key="1">
    <source>
        <dbReference type="ARBA" id="ARBA00022448"/>
    </source>
</evidence>
<dbReference type="GO" id="GO:0051539">
    <property type="term" value="F:4 iron, 4 sulfur cluster binding"/>
    <property type="evidence" value="ECO:0007669"/>
    <property type="project" value="UniProtKB-KW"/>
</dbReference>
<dbReference type="InterPro" id="IPR017900">
    <property type="entry name" value="4Fe4S_Fe_S_CS"/>
</dbReference>
<dbReference type="HOGENOM" id="CLU_139698_5_5_2"/>
<dbReference type="AlphaFoldDB" id="D2RFY9"/>
<evidence type="ECO:0000256" key="3">
    <source>
        <dbReference type="ARBA" id="ARBA00022723"/>
    </source>
</evidence>
<dbReference type="KEGG" id="apo:Arcpr_0142"/>
<name>D2RFY9_ARCPA</name>
<dbReference type="RefSeq" id="WP_012939550.1">
    <property type="nucleotide sequence ID" value="NC_013741.1"/>
</dbReference>
<reference evidence="9 10" key="1">
    <citation type="journal article" date="2010" name="Stand. Genomic Sci.">
        <title>Complete genome sequence of Archaeoglobus profundus type strain (AV18).</title>
        <authorList>
            <person name="von Jan M."/>
            <person name="Lapidus A."/>
            <person name="Del Rio T.G."/>
            <person name="Copeland A."/>
            <person name="Tice H."/>
            <person name="Cheng J.F."/>
            <person name="Lucas S."/>
            <person name="Chen F."/>
            <person name="Nolan M."/>
            <person name="Goodwin L."/>
            <person name="Han C."/>
            <person name="Pitluck S."/>
            <person name="Liolios K."/>
            <person name="Ivanova N."/>
            <person name="Mavromatis K."/>
            <person name="Ovchinnikova G."/>
            <person name="Chertkov O."/>
            <person name="Pati A."/>
            <person name="Chen A."/>
            <person name="Palaniappan K."/>
            <person name="Land M."/>
            <person name="Hauser L."/>
            <person name="Chang Y.J."/>
            <person name="Jeffries C.D."/>
            <person name="Saunders E."/>
            <person name="Brettin T."/>
            <person name="Detter J.C."/>
            <person name="Chain P."/>
            <person name="Eichinger K."/>
            <person name="Huber H."/>
            <person name="Spring S."/>
            <person name="Rohde M."/>
            <person name="Goker M."/>
            <person name="Wirth R."/>
            <person name="Woyke T."/>
            <person name="Bristow J."/>
            <person name="Eisen J.A."/>
            <person name="Markowitz V."/>
            <person name="Hugenholtz P."/>
            <person name="Kyrpides N.C."/>
            <person name="Klenk H.P."/>
        </authorList>
    </citation>
    <scope>NUCLEOTIDE SEQUENCE [LARGE SCALE GENOMIC DNA]</scope>
    <source>
        <strain evidence="10">DSM 5631 / JCM 9629 / NBRC 100127 / Av18</strain>
    </source>
</reference>
<dbReference type="Pfam" id="PF13237">
    <property type="entry name" value="Fer4_10"/>
    <property type="match status" value="1"/>
</dbReference>
<dbReference type="PANTHER" id="PTHR43687">
    <property type="entry name" value="ADENYLYLSULFATE REDUCTASE, BETA SUBUNIT"/>
    <property type="match status" value="1"/>
</dbReference>
<accession>D2RFY9</accession>
<dbReference type="InterPro" id="IPR017896">
    <property type="entry name" value="4Fe4S_Fe-S-bd"/>
</dbReference>
<keyword evidence="7" id="KW-0411">Iron-sulfur</keyword>
<organism evidence="9 10">
    <name type="scientific">Archaeoglobus profundus (strain DSM 5631 / JCM 9629 / NBRC 100127 / Av18)</name>
    <dbReference type="NCBI Taxonomy" id="572546"/>
    <lineage>
        <taxon>Archaea</taxon>
        <taxon>Methanobacteriati</taxon>
        <taxon>Methanobacteriota</taxon>
        <taxon>Archaeoglobi</taxon>
        <taxon>Archaeoglobales</taxon>
        <taxon>Archaeoglobaceae</taxon>
        <taxon>Archaeoglobus</taxon>
    </lineage>
</organism>
<dbReference type="STRING" id="572546.Arcpr_0142"/>
<dbReference type="EMBL" id="CP001857">
    <property type="protein sequence ID" value="ADB57214.1"/>
    <property type="molecule type" value="Genomic_DNA"/>
</dbReference>
<feature type="domain" description="4Fe-4S ferredoxin-type" evidence="8">
    <location>
        <begin position="33"/>
        <end position="62"/>
    </location>
</feature>
<dbReference type="OrthoDB" id="5583at2157"/>
<dbReference type="PROSITE" id="PS00198">
    <property type="entry name" value="4FE4S_FER_1"/>
    <property type="match status" value="1"/>
</dbReference>
<dbReference type="GO" id="GO:0046872">
    <property type="term" value="F:metal ion binding"/>
    <property type="evidence" value="ECO:0007669"/>
    <property type="project" value="UniProtKB-KW"/>
</dbReference>
<keyword evidence="1" id="KW-0813">Transport</keyword>
<feature type="domain" description="4Fe-4S ferredoxin-type" evidence="8">
    <location>
        <begin position="2"/>
        <end position="31"/>
    </location>
</feature>
<dbReference type="PANTHER" id="PTHR43687:SF6">
    <property type="entry name" value="L-ASPARTATE SEMIALDEHYDE SULFURTRANSFERASE IRON-SULFUR SUBUNIT"/>
    <property type="match status" value="1"/>
</dbReference>
<dbReference type="InterPro" id="IPR050572">
    <property type="entry name" value="Fe-S_Ferredoxin"/>
</dbReference>
<proteinExistence type="predicted"/>
<evidence type="ECO:0000256" key="5">
    <source>
        <dbReference type="ARBA" id="ARBA00022982"/>
    </source>
</evidence>